<dbReference type="EMBL" id="ATMH01006566">
    <property type="protein sequence ID" value="EPY25677.1"/>
    <property type="molecule type" value="Genomic_DNA"/>
</dbReference>
<feature type="compositionally biased region" description="Low complexity" evidence="2">
    <location>
        <begin position="201"/>
        <end position="212"/>
    </location>
</feature>
<keyword evidence="1" id="KW-0479">Metal-binding</keyword>
<feature type="compositionally biased region" description="Polar residues" evidence="2">
    <location>
        <begin position="478"/>
        <end position="489"/>
    </location>
</feature>
<dbReference type="GO" id="GO:0005096">
    <property type="term" value="F:GTPase activator activity"/>
    <property type="evidence" value="ECO:0007669"/>
    <property type="project" value="InterPro"/>
</dbReference>
<evidence type="ECO:0000313" key="6">
    <source>
        <dbReference type="Proteomes" id="UP000015354"/>
    </source>
</evidence>
<dbReference type="AlphaFoldDB" id="S9U4Q0"/>
<dbReference type="InterPro" id="IPR037278">
    <property type="entry name" value="ARFGAP/RecO"/>
</dbReference>
<evidence type="ECO:0000256" key="2">
    <source>
        <dbReference type="SAM" id="MobiDB-lite"/>
    </source>
</evidence>
<dbReference type="GO" id="GO:0008270">
    <property type="term" value="F:zinc ion binding"/>
    <property type="evidence" value="ECO:0007669"/>
    <property type="project" value="UniProtKB-KW"/>
</dbReference>
<dbReference type="PANTHER" id="PTHR46220">
    <property type="entry name" value="ADP-RIBOSYLATION FACTOR GTPASE-ACTIVATING PROTEIN AGD12"/>
    <property type="match status" value="1"/>
</dbReference>
<evidence type="ECO:0000259" key="3">
    <source>
        <dbReference type="PROSITE" id="PS50115"/>
    </source>
</evidence>
<dbReference type="InterPro" id="IPR001164">
    <property type="entry name" value="ArfGAP_dom"/>
</dbReference>
<evidence type="ECO:0000313" key="5">
    <source>
        <dbReference type="EMBL" id="EPY25677.1"/>
    </source>
</evidence>
<feature type="region of interest" description="Disordered" evidence="2">
    <location>
        <begin position="472"/>
        <end position="501"/>
    </location>
</feature>
<keyword evidence="6" id="KW-1185">Reference proteome</keyword>
<dbReference type="Proteomes" id="UP000015354">
    <property type="component" value="Unassembled WGS sequence"/>
</dbReference>
<comment type="caution">
    <text evidence="4">The sequence shown here is derived from an EMBL/GenBank/DDBJ whole genome shotgun (WGS) entry which is preliminary data.</text>
</comment>
<dbReference type="SUPFAM" id="SSF57863">
    <property type="entry name" value="ArfGap/RecO-like zinc finger"/>
    <property type="match status" value="1"/>
</dbReference>
<dbReference type="EMBL" id="ATMH01007491">
    <property type="protein sequence ID" value="EPY23749.1"/>
    <property type="molecule type" value="Genomic_DNA"/>
</dbReference>
<sequence>MFRRIGCTCRSVCSPLYVSSPSPFSVGSMSITIDSLVISAEVGVRWKCSTGAVQRRTVELHRDGVLYFFDEPKGSMAKLFREKAHLDHCHVLDAGGVESTTCVALFLHDYDYGHLLDGFGNEKQILFDKPAAAGRKDDYYALFLYFRDKVLKWRFLQAVVSTVEVSAKSVHPGPVAGGERRPLNRFDDLVRLPTTVPPLPALERLSSSPSAASHERSASLLSDHEVLQLDDVLKQYKETQAAQQEGSRRMGGGRQSGEQDEDEELPPPHSPLAPDRTAAGIEGARRNGKSSSPAASADPLSPASDVVEAEAPIALAQSCLYTSCIAGSLANQSCADCGEPYPSWAVLQPYGCFVCIRCIGVHRQLWSEKCRGVELDEWPAADRIFMQGRGNSSVNSELEFLVVYPARCTEANLGQRAVRPVGQYSSTLVRETYIRNKYADRLFTEERHPGAPRSLLPPPQDPAGLAAMRQAKGGLTDDASSPGSPISEQSPPPHSSSGPFCPVAAAGSSAGPPHYCGLADVLVKELTGPGFLPNTVCVLSNGFQELHSKVGRRLVNAQATAWDETMQLGVIETDKPLYCAIYSARELVAAGEFFLPDDLLRRRGCSGANALMFGVKLRWSRLNKKPGGQSLDPWSVSFLLSYQPL</sequence>
<evidence type="ECO:0000313" key="4">
    <source>
        <dbReference type="EMBL" id="EPY23749.1"/>
    </source>
</evidence>
<dbReference type="PROSITE" id="PS50115">
    <property type="entry name" value="ARFGAP"/>
    <property type="match status" value="1"/>
</dbReference>
<dbReference type="PRINTS" id="PR00405">
    <property type="entry name" value="REVINTRACTNG"/>
</dbReference>
<name>S9U4Q0_9TRYP</name>
<dbReference type="Pfam" id="PF01412">
    <property type="entry name" value="ArfGap"/>
    <property type="match status" value="1"/>
</dbReference>
<keyword evidence="1" id="KW-0862">Zinc</keyword>
<feature type="domain" description="Arf-GAP" evidence="3">
    <location>
        <begin position="310"/>
        <end position="451"/>
    </location>
</feature>
<feature type="region of interest" description="Disordered" evidence="2">
    <location>
        <begin position="199"/>
        <end position="219"/>
    </location>
</feature>
<organism evidence="4 6">
    <name type="scientific">Strigomonas culicis</name>
    <dbReference type="NCBI Taxonomy" id="28005"/>
    <lineage>
        <taxon>Eukaryota</taxon>
        <taxon>Discoba</taxon>
        <taxon>Euglenozoa</taxon>
        <taxon>Kinetoplastea</taxon>
        <taxon>Metakinetoplastina</taxon>
        <taxon>Trypanosomatida</taxon>
        <taxon>Trypanosomatidae</taxon>
        <taxon>Strigomonadinae</taxon>
        <taxon>Strigomonas</taxon>
    </lineage>
</organism>
<dbReference type="GO" id="GO:0005543">
    <property type="term" value="F:phospholipid binding"/>
    <property type="evidence" value="ECO:0007669"/>
    <property type="project" value="InterPro"/>
</dbReference>
<proteinExistence type="predicted"/>
<accession>S9U4Q0</accession>
<dbReference type="InterPro" id="IPR044518">
    <property type="entry name" value="ARF_GAP_AGD11/12/13"/>
</dbReference>
<keyword evidence="1" id="KW-0863">Zinc-finger</keyword>
<reference evidence="4 6" key="1">
    <citation type="journal article" date="2013" name="PLoS ONE">
        <title>Predicting the Proteins of Angomonas deanei, Strigomonas culicis and Their Respective Endosymbionts Reveals New Aspects of the Trypanosomatidae Family.</title>
        <authorList>
            <person name="Motta M.C."/>
            <person name="Martins A.C."/>
            <person name="de Souza S.S."/>
            <person name="Catta-Preta C.M."/>
            <person name="Silva R."/>
            <person name="Klein C.C."/>
            <person name="de Almeida L.G."/>
            <person name="de Lima Cunha O."/>
            <person name="Ciapina L.P."/>
            <person name="Brocchi M."/>
            <person name="Colabardini A.C."/>
            <person name="de Araujo Lima B."/>
            <person name="Machado C.R."/>
            <person name="de Almeida Soares C.M."/>
            <person name="Probst C.M."/>
            <person name="de Menezes C.B."/>
            <person name="Thompson C.E."/>
            <person name="Bartholomeu D.C."/>
            <person name="Gradia D.F."/>
            <person name="Pavoni D.P."/>
            <person name="Grisard E.C."/>
            <person name="Fantinatti-Garboggini F."/>
            <person name="Marchini F.K."/>
            <person name="Rodrigues-Luiz G.F."/>
            <person name="Wagner G."/>
            <person name="Goldman G.H."/>
            <person name="Fietto J.L."/>
            <person name="Elias M.C."/>
            <person name="Goldman M.H."/>
            <person name="Sagot M.F."/>
            <person name="Pereira M."/>
            <person name="Stoco P.H."/>
            <person name="de Mendonca-Neto R.P."/>
            <person name="Teixeira S.M."/>
            <person name="Maciel T.E."/>
            <person name="de Oliveira Mendes T.A."/>
            <person name="Urmenyi T.P."/>
            <person name="de Souza W."/>
            <person name="Schenkman S."/>
            <person name="de Vasconcelos A.T."/>
        </authorList>
    </citation>
    <scope>NUCLEOTIDE SEQUENCE [LARGE SCALE GENOMIC DNA]</scope>
</reference>
<dbReference type="Gene3D" id="1.10.220.150">
    <property type="entry name" value="Arf GTPase activating protein"/>
    <property type="match status" value="1"/>
</dbReference>
<dbReference type="PANTHER" id="PTHR46220:SF1">
    <property type="entry name" value="ADP-RIBOSYLATION FACTOR GTPASE-ACTIVATING PROTEIN AGD12"/>
    <property type="match status" value="1"/>
</dbReference>
<reference evidence="4" key="2">
    <citation type="submission" date="2013-03" db="EMBL/GenBank/DDBJ databases">
        <authorList>
            <person name="Motta M.C.M."/>
            <person name="Martins A.C.A."/>
            <person name="Preta C.M.C.C."/>
            <person name="Silva R."/>
            <person name="de Souza S.S."/>
            <person name="Klein C.C."/>
            <person name="de Almeida L.G.P."/>
            <person name="Cunha O.L."/>
            <person name="Colabardini A.C."/>
            <person name="Lima B.A."/>
            <person name="Machado C.R."/>
            <person name="Soares C.M.A."/>
            <person name="de Menezes C.B.A."/>
            <person name="Bartolomeu D.C."/>
            <person name="Grisard E.C."/>
            <person name="Fantinatti-Garboggini F."/>
            <person name="Rodrigues-Luiz G.F."/>
            <person name="Wagner G."/>
            <person name="Goldman G.H."/>
            <person name="Fietto J.L.R."/>
            <person name="Ciapina L.P."/>
            <person name="Brocchi M."/>
            <person name="Elias M.C."/>
            <person name="Goldman M.H.S."/>
            <person name="Sagot M.-F."/>
            <person name="Pereira M."/>
            <person name="Stoco P.H."/>
            <person name="Teixeira S.M.R."/>
            <person name="de Mendonca-Neto R.P."/>
            <person name="Maciel T.E.F."/>
            <person name="Mendes T.A.O."/>
            <person name="Urmenyi T.P."/>
            <person name="Teixeira M.M.G."/>
            <person name="de Camargo E.F.P."/>
            <person name="de Sousa W."/>
            <person name="Schenkman S."/>
            <person name="de Vasconcelos A.T.R."/>
        </authorList>
    </citation>
    <scope>NUCLEOTIDE SEQUENCE</scope>
</reference>
<dbReference type="InterPro" id="IPR038508">
    <property type="entry name" value="ArfGAP_dom_sf"/>
</dbReference>
<protein>
    <submittedName>
        <fullName evidence="4">GTP-ase activating protein</fullName>
    </submittedName>
</protein>
<feature type="compositionally biased region" description="Low complexity" evidence="2">
    <location>
        <begin position="290"/>
        <end position="303"/>
    </location>
</feature>
<feature type="region of interest" description="Disordered" evidence="2">
    <location>
        <begin position="239"/>
        <end position="303"/>
    </location>
</feature>
<dbReference type="SMART" id="SM00105">
    <property type="entry name" value="ArfGap"/>
    <property type="match status" value="1"/>
</dbReference>
<evidence type="ECO:0000256" key="1">
    <source>
        <dbReference type="PROSITE-ProRule" id="PRU00288"/>
    </source>
</evidence>
<dbReference type="OrthoDB" id="10266696at2759"/>
<gene>
    <name evidence="5" type="ORF">STCU_06566</name>
    <name evidence="4" type="ORF">STCU_07491</name>
</gene>